<sequence length="153" mass="16233">KQFVGSSMMLPAPIATLTNTNGSLANIAFVVSRTGSWSGSLPVGATTIFLSNGFLELGESYAMETENDNVFSRSYDFGKETQIFFNPAVGNYYPDSGDRVILSCIKANGQTVVYDCGDLAGSVKGDTCKSVALKVTKGTRTATGTRFEVVVQS</sequence>
<evidence type="ECO:0000313" key="2">
    <source>
        <dbReference type="Proteomes" id="UP001328107"/>
    </source>
</evidence>
<comment type="caution">
    <text evidence="1">The sequence shown here is derived from an EMBL/GenBank/DDBJ whole genome shotgun (WGS) entry which is preliminary data.</text>
</comment>
<protein>
    <submittedName>
        <fullName evidence="1">Uncharacterized protein</fullName>
    </submittedName>
</protein>
<feature type="non-terminal residue" evidence="1">
    <location>
        <position position="153"/>
    </location>
</feature>
<feature type="non-terminal residue" evidence="1">
    <location>
        <position position="1"/>
    </location>
</feature>
<keyword evidence="2" id="KW-1185">Reference proteome</keyword>
<dbReference type="AlphaFoldDB" id="A0AAN5HZ99"/>
<organism evidence="1 2">
    <name type="scientific">Pristionchus mayeri</name>
    <dbReference type="NCBI Taxonomy" id="1317129"/>
    <lineage>
        <taxon>Eukaryota</taxon>
        <taxon>Metazoa</taxon>
        <taxon>Ecdysozoa</taxon>
        <taxon>Nematoda</taxon>
        <taxon>Chromadorea</taxon>
        <taxon>Rhabditida</taxon>
        <taxon>Rhabditina</taxon>
        <taxon>Diplogasteromorpha</taxon>
        <taxon>Diplogasteroidea</taxon>
        <taxon>Neodiplogasteridae</taxon>
        <taxon>Pristionchus</taxon>
    </lineage>
</organism>
<proteinExistence type="predicted"/>
<dbReference type="EMBL" id="BTRK01000004">
    <property type="protein sequence ID" value="GMR46229.1"/>
    <property type="molecule type" value="Genomic_DNA"/>
</dbReference>
<accession>A0AAN5HZ99</accession>
<evidence type="ECO:0000313" key="1">
    <source>
        <dbReference type="EMBL" id="GMR46229.1"/>
    </source>
</evidence>
<dbReference type="Proteomes" id="UP001328107">
    <property type="component" value="Unassembled WGS sequence"/>
</dbReference>
<reference evidence="2" key="1">
    <citation type="submission" date="2022-10" db="EMBL/GenBank/DDBJ databases">
        <title>Genome assembly of Pristionchus species.</title>
        <authorList>
            <person name="Yoshida K."/>
            <person name="Sommer R.J."/>
        </authorList>
    </citation>
    <scope>NUCLEOTIDE SEQUENCE [LARGE SCALE GENOMIC DNA]</scope>
    <source>
        <strain evidence="2">RS5460</strain>
    </source>
</reference>
<name>A0AAN5HZ99_9BILA</name>
<gene>
    <name evidence="1" type="ORF">PMAYCL1PPCAC_16424</name>
</gene>